<comment type="caution">
    <text evidence="2">The sequence shown here is derived from an EMBL/GenBank/DDBJ whole genome shotgun (WGS) entry which is preliminary data.</text>
</comment>
<name>A0ABU8LTM1_9MICO</name>
<evidence type="ECO:0000313" key="3">
    <source>
        <dbReference type="Proteomes" id="UP001368654"/>
    </source>
</evidence>
<gene>
    <name evidence="2" type="ORF">WDU96_05875</name>
</gene>
<keyword evidence="3" id="KW-1185">Reference proteome</keyword>
<proteinExistence type="predicted"/>
<dbReference type="RefSeq" id="WP_337337536.1">
    <property type="nucleotide sequence ID" value="NZ_JBBDGL010000001.1"/>
</dbReference>
<evidence type="ECO:0000313" key="2">
    <source>
        <dbReference type="EMBL" id="MEJ1155127.1"/>
    </source>
</evidence>
<feature type="compositionally biased region" description="Acidic residues" evidence="1">
    <location>
        <begin position="166"/>
        <end position="285"/>
    </location>
</feature>
<dbReference type="EMBL" id="JBBDGL010000001">
    <property type="protein sequence ID" value="MEJ1155127.1"/>
    <property type="molecule type" value="Genomic_DNA"/>
</dbReference>
<dbReference type="Pfam" id="PF11228">
    <property type="entry name" value="DUF3027"/>
    <property type="match status" value="1"/>
</dbReference>
<sequence length="285" mass="30853">MNLTPESEPTPAEPIEPDQALLTAHDLAIAALSEITAASTIGEPADYRVEADGVVSLRFHNRMPGYPGWLWTVSLARVEGAEPTVLEVELLPSDGALVAPEWVPWAVRLAEYHAAQEALAEEAPTGDDADGLDESEDSDLDDDLDDLDAADFDNDGSPILHAGDLDGVDIDELDEDAVDAEDEDSDDESADDESDEDDSDEDDSESDDDEDDESDDDDSDDEDSDDEDDESDDDDSDDDSESDEDEDEDESDEDEDEDEDESESDSEDDSASDDNEEVASASDED</sequence>
<organism evidence="2 3">
    <name type="scientific">Microbacterium marmarense</name>
    <dbReference type="NCBI Taxonomy" id="3122051"/>
    <lineage>
        <taxon>Bacteria</taxon>
        <taxon>Bacillati</taxon>
        <taxon>Actinomycetota</taxon>
        <taxon>Actinomycetes</taxon>
        <taxon>Micrococcales</taxon>
        <taxon>Microbacteriaceae</taxon>
        <taxon>Microbacterium</taxon>
    </lineage>
</organism>
<accession>A0ABU8LTM1</accession>
<dbReference type="InterPro" id="IPR021391">
    <property type="entry name" value="DUF3027"/>
</dbReference>
<feature type="compositionally biased region" description="Acidic residues" evidence="1">
    <location>
        <begin position="124"/>
        <end position="154"/>
    </location>
</feature>
<dbReference type="Proteomes" id="UP001368654">
    <property type="component" value="Unassembled WGS sequence"/>
</dbReference>
<protein>
    <submittedName>
        <fullName evidence="2">DUF3027 domain-containing protein</fullName>
    </submittedName>
</protein>
<evidence type="ECO:0000256" key="1">
    <source>
        <dbReference type="SAM" id="MobiDB-lite"/>
    </source>
</evidence>
<reference evidence="2 3" key="1">
    <citation type="submission" date="2024-02" db="EMBL/GenBank/DDBJ databases">
        <authorList>
            <person name="Saticioglu I.B."/>
        </authorList>
    </citation>
    <scope>NUCLEOTIDE SEQUENCE [LARGE SCALE GENOMIC DNA]</scope>
    <source>
        <strain evidence="2 3">Mu-86</strain>
    </source>
</reference>
<feature type="region of interest" description="Disordered" evidence="1">
    <location>
        <begin position="120"/>
        <end position="285"/>
    </location>
</feature>